<comment type="similarity">
    <text evidence="1 7">Belongs to the class-II aminoacyl-tRNA synthetase family.</text>
</comment>
<reference evidence="9 10" key="1">
    <citation type="submission" date="2020-02" db="EMBL/GenBank/DDBJ databases">
        <authorList>
            <person name="Hogendoorn C."/>
        </authorList>
    </citation>
    <scope>NUCLEOTIDE SEQUENCE [LARGE SCALE GENOMIC DNA]</scope>
    <source>
        <strain evidence="9">R501</strain>
    </source>
</reference>
<evidence type="ECO:0000256" key="2">
    <source>
        <dbReference type="ARBA" id="ARBA00022598"/>
    </source>
</evidence>
<accession>A0A6F8ZGT8</accession>
<evidence type="ECO:0000256" key="3">
    <source>
        <dbReference type="ARBA" id="ARBA00022741"/>
    </source>
</evidence>
<dbReference type="InterPro" id="IPR004522">
    <property type="entry name" value="Asn-tRNA-ligase"/>
</dbReference>
<evidence type="ECO:0000256" key="4">
    <source>
        <dbReference type="ARBA" id="ARBA00022840"/>
    </source>
</evidence>
<dbReference type="Pfam" id="PF01336">
    <property type="entry name" value="tRNA_anti-codon"/>
    <property type="match status" value="1"/>
</dbReference>
<comment type="subcellular location">
    <subcellularLocation>
        <location evidence="7">Cytoplasm</location>
    </subcellularLocation>
</comment>
<keyword evidence="2 7" id="KW-0436">Ligase</keyword>
<name>A0A6F8ZGT8_9FIRM</name>
<dbReference type="GO" id="GO:0006421">
    <property type="term" value="P:asparaginyl-tRNA aminoacylation"/>
    <property type="evidence" value="ECO:0007669"/>
    <property type="project" value="UniProtKB-UniRule"/>
</dbReference>
<keyword evidence="10" id="KW-1185">Reference proteome</keyword>
<dbReference type="PROSITE" id="PS50862">
    <property type="entry name" value="AA_TRNA_LIGASE_II"/>
    <property type="match status" value="1"/>
</dbReference>
<keyword evidence="5 7" id="KW-0648">Protein biosynthesis</keyword>
<dbReference type="InterPro" id="IPR004364">
    <property type="entry name" value="Aa-tRNA-synt_II"/>
</dbReference>
<dbReference type="Gene3D" id="3.30.930.10">
    <property type="entry name" value="Bira Bifunctional Protein, Domain 2"/>
    <property type="match status" value="1"/>
</dbReference>
<dbReference type="InterPro" id="IPR006195">
    <property type="entry name" value="aa-tRNA-synth_II"/>
</dbReference>
<dbReference type="PANTHER" id="PTHR22594">
    <property type="entry name" value="ASPARTYL/LYSYL-TRNA SYNTHETASE"/>
    <property type="match status" value="1"/>
</dbReference>
<feature type="domain" description="Aminoacyl-transfer RNA synthetases class-II family profile" evidence="8">
    <location>
        <begin position="133"/>
        <end position="422"/>
    </location>
</feature>
<dbReference type="SUPFAM" id="SSF55681">
    <property type="entry name" value="Class II aaRS and biotin synthetases"/>
    <property type="match status" value="1"/>
</dbReference>
<dbReference type="InterPro" id="IPR045864">
    <property type="entry name" value="aa-tRNA-synth_II/BPL/LPL"/>
</dbReference>
<dbReference type="NCBIfam" id="NF003037">
    <property type="entry name" value="PRK03932.1"/>
    <property type="match status" value="1"/>
</dbReference>
<dbReference type="EMBL" id="LR778114">
    <property type="protein sequence ID" value="CAB1128883.1"/>
    <property type="molecule type" value="Genomic_DNA"/>
</dbReference>
<evidence type="ECO:0000313" key="9">
    <source>
        <dbReference type="EMBL" id="CAB1128883.1"/>
    </source>
</evidence>
<dbReference type="GO" id="GO:0140096">
    <property type="term" value="F:catalytic activity, acting on a protein"/>
    <property type="evidence" value="ECO:0007669"/>
    <property type="project" value="UniProtKB-ARBA"/>
</dbReference>
<dbReference type="NCBIfam" id="TIGR00457">
    <property type="entry name" value="asnS"/>
    <property type="match status" value="1"/>
</dbReference>
<sequence length="432" mass="48744">MAFPVVRVAELERFVGSPVTIQGWLLHHRSSGRIDFLVIRDGSGEVQVVVRGEALELLNSETWRGAGQESALAVTGLVRRDSRSPLGVELEATQIRLIQAARDYPISPKEHGVDFLLDHRHLWIRSPRQAAVLRLRAAVMRAIRDFLDRNGFVEADPPILTPAAAEGTTTLFDVDYFGEHAYLSQSGQLYMEALAMALGRVYAFGPTFRAEKSKTRRHLTEFWMVEPEIAFCDFEQNLGWQEELIAAVVAEVRERCRRELTILGRDLAALERVRTPFPRISYDEALARLKAAGMELAWGEDLGAPHEAALALQFDRPVFLHRFPAAIKAFYMQPDPARPEVVLAADLLAPEGYGEIAGGSERIHDYELLEQRMREHQLDPAAYGWYLDLRRWGSVPHSGFGIGIERLVAWIGGLEHVRETIPFPRMLNRARP</sequence>
<comment type="catalytic activity">
    <reaction evidence="7">
        <text>tRNA(Asn) + L-asparagine + ATP = L-asparaginyl-tRNA(Asn) + AMP + diphosphate + H(+)</text>
        <dbReference type="Rhea" id="RHEA:11180"/>
        <dbReference type="Rhea" id="RHEA-COMP:9659"/>
        <dbReference type="Rhea" id="RHEA-COMP:9674"/>
        <dbReference type="ChEBI" id="CHEBI:15378"/>
        <dbReference type="ChEBI" id="CHEBI:30616"/>
        <dbReference type="ChEBI" id="CHEBI:33019"/>
        <dbReference type="ChEBI" id="CHEBI:58048"/>
        <dbReference type="ChEBI" id="CHEBI:78442"/>
        <dbReference type="ChEBI" id="CHEBI:78515"/>
        <dbReference type="ChEBI" id="CHEBI:456215"/>
        <dbReference type="EC" id="6.1.1.22"/>
    </reaction>
</comment>
<dbReference type="HAMAP" id="MF_00534">
    <property type="entry name" value="Asn_tRNA_synth"/>
    <property type="match status" value="1"/>
</dbReference>
<evidence type="ECO:0000313" key="10">
    <source>
        <dbReference type="Proteomes" id="UP000503399"/>
    </source>
</evidence>
<dbReference type="KEGG" id="hfv:R50_1377"/>
<keyword evidence="3 7" id="KW-0547">Nucleotide-binding</keyword>
<dbReference type="NCBIfam" id="NF003483">
    <property type="entry name" value="PRK05159.1"/>
    <property type="match status" value="1"/>
</dbReference>
<dbReference type="CDD" id="cd00776">
    <property type="entry name" value="AsxRS_core"/>
    <property type="match status" value="1"/>
</dbReference>
<dbReference type="InterPro" id="IPR002312">
    <property type="entry name" value="Asp/Asn-tRNA-synth_IIb"/>
</dbReference>
<keyword evidence="6 7" id="KW-0030">Aminoacyl-tRNA synthetase</keyword>
<dbReference type="Gene3D" id="2.40.50.140">
    <property type="entry name" value="Nucleic acid-binding proteins"/>
    <property type="match status" value="1"/>
</dbReference>
<comment type="subunit">
    <text evidence="7">Homodimer.</text>
</comment>
<evidence type="ECO:0000256" key="1">
    <source>
        <dbReference type="ARBA" id="ARBA00008226"/>
    </source>
</evidence>
<evidence type="ECO:0000259" key="8">
    <source>
        <dbReference type="PROSITE" id="PS50862"/>
    </source>
</evidence>
<keyword evidence="7" id="KW-0963">Cytoplasm</keyword>
<dbReference type="GO" id="GO:0005524">
    <property type="term" value="F:ATP binding"/>
    <property type="evidence" value="ECO:0007669"/>
    <property type="project" value="UniProtKB-UniRule"/>
</dbReference>
<dbReference type="EC" id="6.1.1.22" evidence="7"/>
<proteinExistence type="inferred from homology"/>
<dbReference type="AlphaFoldDB" id="A0A6F8ZGT8"/>
<dbReference type="InterPro" id="IPR004365">
    <property type="entry name" value="NA-bd_OB_tRNA"/>
</dbReference>
<dbReference type="GO" id="GO:0003676">
    <property type="term" value="F:nucleic acid binding"/>
    <property type="evidence" value="ECO:0007669"/>
    <property type="project" value="InterPro"/>
</dbReference>
<organism evidence="9 10">
    <name type="scientific">Candidatus Hydrogenisulfobacillus filiaventi</name>
    <dbReference type="NCBI Taxonomy" id="2707344"/>
    <lineage>
        <taxon>Bacteria</taxon>
        <taxon>Bacillati</taxon>
        <taxon>Bacillota</taxon>
        <taxon>Clostridia</taxon>
        <taxon>Eubacteriales</taxon>
        <taxon>Clostridiales Family XVII. Incertae Sedis</taxon>
        <taxon>Candidatus Hydrogenisulfobacillus</taxon>
    </lineage>
</organism>
<dbReference type="Proteomes" id="UP000503399">
    <property type="component" value="Chromosome"/>
</dbReference>
<dbReference type="InterPro" id="IPR012340">
    <property type="entry name" value="NA-bd_OB-fold"/>
</dbReference>
<evidence type="ECO:0000256" key="7">
    <source>
        <dbReference type="HAMAP-Rule" id="MF_00534"/>
    </source>
</evidence>
<dbReference type="Pfam" id="PF00152">
    <property type="entry name" value="tRNA-synt_2"/>
    <property type="match status" value="1"/>
</dbReference>
<dbReference type="GO" id="GO:0016740">
    <property type="term" value="F:transferase activity"/>
    <property type="evidence" value="ECO:0007669"/>
    <property type="project" value="UniProtKB-ARBA"/>
</dbReference>
<dbReference type="PRINTS" id="PR01042">
    <property type="entry name" value="TRNASYNTHASP"/>
</dbReference>
<dbReference type="GO" id="GO:0004816">
    <property type="term" value="F:asparagine-tRNA ligase activity"/>
    <property type="evidence" value="ECO:0007669"/>
    <property type="project" value="UniProtKB-UniRule"/>
</dbReference>
<dbReference type="GO" id="GO:0005737">
    <property type="term" value="C:cytoplasm"/>
    <property type="evidence" value="ECO:0007669"/>
    <property type="project" value="UniProtKB-SubCell"/>
</dbReference>
<protein>
    <recommendedName>
        <fullName evidence="7">Asparagine--tRNA ligase</fullName>
        <ecNumber evidence="7">6.1.1.22</ecNumber>
    </recommendedName>
    <alternativeName>
        <fullName evidence="7">Asparaginyl-tRNA synthetase</fullName>
        <shortName evidence="7">AsnRS</shortName>
    </alternativeName>
</protein>
<gene>
    <name evidence="7 9" type="primary">asnS</name>
    <name evidence="9" type="ORF">R50_1377</name>
</gene>
<dbReference type="SUPFAM" id="SSF50249">
    <property type="entry name" value="Nucleic acid-binding proteins"/>
    <property type="match status" value="1"/>
</dbReference>
<evidence type="ECO:0000256" key="6">
    <source>
        <dbReference type="ARBA" id="ARBA00023146"/>
    </source>
</evidence>
<dbReference type="PANTHER" id="PTHR22594:SF34">
    <property type="entry name" value="ASPARAGINE--TRNA LIGASE, MITOCHONDRIAL-RELATED"/>
    <property type="match status" value="1"/>
</dbReference>
<evidence type="ECO:0000256" key="5">
    <source>
        <dbReference type="ARBA" id="ARBA00022917"/>
    </source>
</evidence>
<keyword evidence="4 7" id="KW-0067">ATP-binding</keyword>